<dbReference type="Gene3D" id="3.40.50.1820">
    <property type="entry name" value="alpha/beta hydrolase"/>
    <property type="match status" value="1"/>
</dbReference>
<evidence type="ECO:0000313" key="3">
    <source>
        <dbReference type="EMBL" id="EAY26825.1"/>
    </source>
</evidence>
<dbReference type="AlphaFoldDB" id="A1ZSA2"/>
<evidence type="ECO:0000313" key="4">
    <source>
        <dbReference type="Proteomes" id="UP000004095"/>
    </source>
</evidence>
<keyword evidence="4" id="KW-1185">Reference proteome</keyword>
<comment type="caution">
    <text evidence="3">The sequence shown here is derived from an EMBL/GenBank/DDBJ whole genome shotgun (WGS) entry which is preliminary data.</text>
</comment>
<feature type="domain" description="AB hydrolase-1" evidence="2">
    <location>
        <begin position="42"/>
        <end position="261"/>
    </location>
</feature>
<dbReference type="ESTHER" id="9sphi-a1zsa2">
    <property type="family name" value="AlphaBeta_hydrolase"/>
</dbReference>
<dbReference type="InterPro" id="IPR029058">
    <property type="entry name" value="AB_hydrolase_fold"/>
</dbReference>
<name>A1ZSA2_MICM2</name>
<evidence type="ECO:0000256" key="1">
    <source>
        <dbReference type="ARBA" id="ARBA00022801"/>
    </source>
</evidence>
<reference evidence="3 4" key="1">
    <citation type="submission" date="2007-01" db="EMBL/GenBank/DDBJ databases">
        <authorList>
            <person name="Haygood M."/>
            <person name="Podell S."/>
            <person name="Anderson C."/>
            <person name="Hopkinson B."/>
            <person name="Roe K."/>
            <person name="Barbeau K."/>
            <person name="Gaasterland T."/>
            <person name="Ferriera S."/>
            <person name="Johnson J."/>
            <person name="Kravitz S."/>
            <person name="Beeson K."/>
            <person name="Sutton G."/>
            <person name="Rogers Y.-H."/>
            <person name="Friedman R."/>
            <person name="Frazier M."/>
            <person name="Venter J.C."/>
        </authorList>
    </citation>
    <scope>NUCLEOTIDE SEQUENCE [LARGE SCALE GENOMIC DNA]</scope>
    <source>
        <strain evidence="3 4">ATCC 23134</strain>
    </source>
</reference>
<dbReference type="InterPro" id="IPR000073">
    <property type="entry name" value="AB_hydrolase_1"/>
</dbReference>
<dbReference type="GO" id="GO:0016787">
    <property type="term" value="F:hydrolase activity"/>
    <property type="evidence" value="ECO:0007669"/>
    <property type="project" value="UniProtKB-KW"/>
</dbReference>
<dbReference type="GO" id="GO:0016020">
    <property type="term" value="C:membrane"/>
    <property type="evidence" value="ECO:0007669"/>
    <property type="project" value="TreeGrafter"/>
</dbReference>
<evidence type="ECO:0000259" key="2">
    <source>
        <dbReference type="Pfam" id="PF00561"/>
    </source>
</evidence>
<dbReference type="InterPro" id="IPR050266">
    <property type="entry name" value="AB_hydrolase_sf"/>
</dbReference>
<protein>
    <submittedName>
        <fullName evidence="3">Hydrolase, alpha/beta fold family, putative</fullName>
    </submittedName>
</protein>
<dbReference type="SUPFAM" id="SSF53474">
    <property type="entry name" value="alpha/beta-Hydrolases"/>
    <property type="match status" value="1"/>
</dbReference>
<dbReference type="Proteomes" id="UP000004095">
    <property type="component" value="Unassembled WGS sequence"/>
</dbReference>
<organism evidence="3 4">
    <name type="scientific">Microscilla marina ATCC 23134</name>
    <dbReference type="NCBI Taxonomy" id="313606"/>
    <lineage>
        <taxon>Bacteria</taxon>
        <taxon>Pseudomonadati</taxon>
        <taxon>Bacteroidota</taxon>
        <taxon>Cytophagia</taxon>
        <taxon>Cytophagales</taxon>
        <taxon>Microscillaceae</taxon>
        <taxon>Microscilla</taxon>
    </lineage>
</organism>
<keyword evidence="1 3" id="KW-0378">Hydrolase</keyword>
<proteinExistence type="predicted"/>
<dbReference type="EMBL" id="AAWS01000030">
    <property type="protein sequence ID" value="EAY26825.1"/>
    <property type="molecule type" value="Genomic_DNA"/>
</dbReference>
<dbReference type="Pfam" id="PF00561">
    <property type="entry name" value="Abhydrolase_1"/>
    <property type="match status" value="1"/>
</dbReference>
<dbReference type="PRINTS" id="PR00111">
    <property type="entry name" value="ABHYDROLASE"/>
</dbReference>
<accession>A1ZSA2</accession>
<dbReference type="eggNOG" id="COG0596">
    <property type="taxonomic scope" value="Bacteria"/>
</dbReference>
<gene>
    <name evidence="3" type="ORF">M23134_00791</name>
</gene>
<dbReference type="PANTHER" id="PTHR43798:SF31">
    <property type="entry name" value="AB HYDROLASE SUPERFAMILY PROTEIN YCLE"/>
    <property type="match status" value="1"/>
</dbReference>
<dbReference type="PANTHER" id="PTHR43798">
    <property type="entry name" value="MONOACYLGLYCEROL LIPASE"/>
    <property type="match status" value="1"/>
</dbReference>
<sequence length="273" mass="30908">MKNFSNEESFTRDTNLKRCGGMNKTIDIQNIPIHYKITGSGPNLLLLHGWGCDLEIFKPIQDHFSQRFTTYSIDFPGFGKTPNPPEPWSTEEYAALTEQFISALNITNPILLGHSFGGRVSIRLSAKHASIQKVILTGGAGLKPKRKLDYYVKVYSYKIIKNIFKLPILRNYSEQVLEKYRKKSGSSDYKNASGVMRQTLVKVVNEDLRHLLPKMQASTLLVWGEHDTATPLAHAKIMEKEIPDAGLAVLKNTGHYGFLEKRAEFLIIVDHFI</sequence>